<evidence type="ECO:0000313" key="1">
    <source>
        <dbReference type="EMBL" id="MCF1597736.1"/>
    </source>
</evidence>
<proteinExistence type="predicted"/>
<dbReference type="Proteomes" id="UP001139384">
    <property type="component" value="Unassembled WGS sequence"/>
</dbReference>
<keyword evidence="2" id="KW-1185">Reference proteome</keyword>
<dbReference type="AlphaFoldDB" id="A0A9X1Q378"/>
<organism evidence="1 2">
    <name type="scientific">Streptomyces muensis</name>
    <dbReference type="NCBI Taxonomy" id="1077944"/>
    <lineage>
        <taxon>Bacteria</taxon>
        <taxon>Bacillati</taxon>
        <taxon>Actinomycetota</taxon>
        <taxon>Actinomycetes</taxon>
        <taxon>Kitasatosporales</taxon>
        <taxon>Streptomycetaceae</taxon>
        <taxon>Streptomyces</taxon>
    </lineage>
</organism>
<dbReference type="EMBL" id="JAKEIP010000164">
    <property type="protein sequence ID" value="MCF1597736.1"/>
    <property type="molecule type" value="Genomic_DNA"/>
</dbReference>
<name>A0A9X1Q378_STRM4</name>
<protein>
    <submittedName>
        <fullName evidence="1">Uncharacterized protein</fullName>
    </submittedName>
</protein>
<reference evidence="1" key="1">
    <citation type="submission" date="2022-01" db="EMBL/GenBank/DDBJ databases">
        <title>Draft Genome Sequences of Seven Type Strains of the Genus Streptomyces.</title>
        <authorList>
            <person name="Aziz S."/>
            <person name="Coretto E."/>
            <person name="Chronakova A."/>
            <person name="Sproer C."/>
            <person name="Huber K."/>
            <person name="Nouioui I."/>
            <person name="Gross H."/>
        </authorList>
    </citation>
    <scope>NUCLEOTIDE SEQUENCE</scope>
    <source>
        <strain evidence="1">DSM 103493</strain>
    </source>
</reference>
<dbReference type="RefSeq" id="WP_234766163.1">
    <property type="nucleotide sequence ID" value="NZ_JAKEIP010000164.1"/>
</dbReference>
<comment type="caution">
    <text evidence="1">The sequence shown here is derived from an EMBL/GenBank/DDBJ whole genome shotgun (WGS) entry which is preliminary data.</text>
</comment>
<gene>
    <name evidence="1" type="ORF">L0P92_29875</name>
</gene>
<accession>A0A9X1Q378</accession>
<sequence length="66" mass="6542">RGQPAGTIAARLDGDVVAAEFVDSDAVGGRVWGARGGGVAGVGGSSGMWVSSTGAPPRRLRVYGRS</sequence>
<evidence type="ECO:0000313" key="2">
    <source>
        <dbReference type="Proteomes" id="UP001139384"/>
    </source>
</evidence>
<feature type="non-terminal residue" evidence="1">
    <location>
        <position position="1"/>
    </location>
</feature>